<dbReference type="PANTHER" id="PTHR30537:SF5">
    <property type="entry name" value="HTH-TYPE TRANSCRIPTIONAL ACTIVATOR TTDR-RELATED"/>
    <property type="match status" value="1"/>
</dbReference>
<dbReference type="Pfam" id="PF00126">
    <property type="entry name" value="HTH_1"/>
    <property type="match status" value="1"/>
</dbReference>
<reference evidence="6 7" key="1">
    <citation type="submission" date="2017-08" db="EMBL/GenBank/DDBJ databases">
        <title>Complete Genome Sequence of Acetobacter tropicalis Oregon-R-modENCODE STRAIN BDGP1, an acetic acid bacterium isolated from Drosophila melanogaster gut.</title>
        <authorList>
            <person name="Wan K.H."/>
            <person name="Yu C."/>
            <person name="Park S."/>
            <person name="Hammonds A.S."/>
            <person name="Booth B.W."/>
            <person name="Celniker S.E."/>
        </authorList>
    </citation>
    <scope>NUCLEOTIDE SEQUENCE [LARGE SCALE GENOMIC DNA]</scope>
    <source>
        <strain evidence="6 7">BDGP1</strain>
    </source>
</reference>
<accession>A0A291PHX6</accession>
<feature type="domain" description="HTH lysR-type" evidence="5">
    <location>
        <begin position="30"/>
        <end position="86"/>
    </location>
</feature>
<evidence type="ECO:0000259" key="5">
    <source>
        <dbReference type="PROSITE" id="PS50931"/>
    </source>
</evidence>
<dbReference type="GO" id="GO:0006351">
    <property type="term" value="P:DNA-templated transcription"/>
    <property type="evidence" value="ECO:0007669"/>
    <property type="project" value="TreeGrafter"/>
</dbReference>
<dbReference type="InterPro" id="IPR000847">
    <property type="entry name" value="LysR_HTH_N"/>
</dbReference>
<keyword evidence="2" id="KW-0805">Transcription regulation</keyword>
<dbReference type="PANTHER" id="PTHR30537">
    <property type="entry name" value="HTH-TYPE TRANSCRIPTIONAL REGULATOR"/>
    <property type="match status" value="1"/>
</dbReference>
<dbReference type="InterPro" id="IPR005119">
    <property type="entry name" value="LysR_subst-bd"/>
</dbReference>
<name>A0A291PHX6_9PROT</name>
<dbReference type="GO" id="GO:0043565">
    <property type="term" value="F:sequence-specific DNA binding"/>
    <property type="evidence" value="ECO:0007669"/>
    <property type="project" value="TreeGrafter"/>
</dbReference>
<evidence type="ECO:0000256" key="2">
    <source>
        <dbReference type="ARBA" id="ARBA00023015"/>
    </source>
</evidence>
<keyword evidence="4" id="KW-0804">Transcription</keyword>
<dbReference type="SUPFAM" id="SSF53850">
    <property type="entry name" value="Periplasmic binding protein-like II"/>
    <property type="match status" value="1"/>
</dbReference>
<gene>
    <name evidence="6" type="ORF">CIW82_10150</name>
</gene>
<dbReference type="Pfam" id="PF03466">
    <property type="entry name" value="LysR_substrate"/>
    <property type="match status" value="1"/>
</dbReference>
<evidence type="ECO:0000313" key="7">
    <source>
        <dbReference type="Proteomes" id="UP000220394"/>
    </source>
</evidence>
<dbReference type="Proteomes" id="UP000220394">
    <property type="component" value="Chromosome"/>
</dbReference>
<dbReference type="EMBL" id="CP022699">
    <property type="protein sequence ID" value="ATJ90995.1"/>
    <property type="molecule type" value="Genomic_DNA"/>
</dbReference>
<dbReference type="CDD" id="cd08422">
    <property type="entry name" value="PBP2_CrgA_like"/>
    <property type="match status" value="1"/>
</dbReference>
<dbReference type="PROSITE" id="PS50931">
    <property type="entry name" value="HTH_LYSR"/>
    <property type="match status" value="1"/>
</dbReference>
<dbReference type="FunFam" id="1.10.10.10:FF:000001">
    <property type="entry name" value="LysR family transcriptional regulator"/>
    <property type="match status" value="1"/>
</dbReference>
<dbReference type="Gene3D" id="1.10.10.10">
    <property type="entry name" value="Winged helix-like DNA-binding domain superfamily/Winged helix DNA-binding domain"/>
    <property type="match status" value="1"/>
</dbReference>
<comment type="similarity">
    <text evidence="1">Belongs to the LysR transcriptional regulatory family.</text>
</comment>
<organism evidence="6 7">
    <name type="scientific">Acetobacter tropicalis</name>
    <dbReference type="NCBI Taxonomy" id="104102"/>
    <lineage>
        <taxon>Bacteria</taxon>
        <taxon>Pseudomonadati</taxon>
        <taxon>Pseudomonadota</taxon>
        <taxon>Alphaproteobacteria</taxon>
        <taxon>Acetobacterales</taxon>
        <taxon>Acetobacteraceae</taxon>
        <taxon>Acetobacter</taxon>
    </lineage>
</organism>
<dbReference type="InterPro" id="IPR036388">
    <property type="entry name" value="WH-like_DNA-bd_sf"/>
</dbReference>
<evidence type="ECO:0000313" key="6">
    <source>
        <dbReference type="EMBL" id="ATJ90995.1"/>
    </source>
</evidence>
<protein>
    <submittedName>
        <fullName evidence="6">LysR family transcriptional regulator</fullName>
    </submittedName>
</protein>
<evidence type="ECO:0000256" key="3">
    <source>
        <dbReference type="ARBA" id="ARBA00023125"/>
    </source>
</evidence>
<dbReference type="AlphaFoldDB" id="A0A291PHX6"/>
<dbReference type="SUPFAM" id="SSF46785">
    <property type="entry name" value="Winged helix' DNA-binding domain"/>
    <property type="match status" value="1"/>
</dbReference>
<proteinExistence type="inferred from homology"/>
<dbReference type="InterPro" id="IPR036390">
    <property type="entry name" value="WH_DNA-bd_sf"/>
</dbReference>
<evidence type="ECO:0000256" key="4">
    <source>
        <dbReference type="ARBA" id="ARBA00023163"/>
    </source>
</evidence>
<dbReference type="KEGG" id="ato:CIW82_10150"/>
<dbReference type="GO" id="GO:0003700">
    <property type="term" value="F:DNA-binding transcription factor activity"/>
    <property type="evidence" value="ECO:0007669"/>
    <property type="project" value="InterPro"/>
</dbReference>
<dbReference type="Gene3D" id="3.40.190.290">
    <property type="match status" value="1"/>
</dbReference>
<evidence type="ECO:0000256" key="1">
    <source>
        <dbReference type="ARBA" id="ARBA00009437"/>
    </source>
</evidence>
<dbReference type="InterPro" id="IPR058163">
    <property type="entry name" value="LysR-type_TF_proteobact-type"/>
</dbReference>
<keyword evidence="3" id="KW-0238">DNA-binding</keyword>
<sequence length="327" mass="36025">MQLLGNDFPVSRDKEAQCEGGGALTMELAEIRTLEAFIAVADAESFGQAASRLGLTRSTIGKSVARLEHLLGVRLLHRTTRRVGLTVDGRAFYERALIIIKDLEDAQKTITRTRAVPGGTLRITMTEAFGRQIVLPVLADYLEQWPGLSVETSFTDRFIDLVEEGFDLAIRFGPPPANSELISRVIARSFGQLCAAPSYLESHGMPMSPEDLARHKKLVFNTYLRPRSMWQLTKVQGIPEIIQGSPTMLSDNASALLDAAKAGLGITCLPRFLIQPALATGHLQILLPEYSSPEIPISVVYPSKRYLTPKVSVFINLLLQRTDNLLL</sequence>